<comment type="caution">
    <text evidence="2">The sequence shown here is derived from an EMBL/GenBank/DDBJ whole genome shotgun (WGS) entry which is preliminary data.</text>
</comment>
<dbReference type="EMBL" id="QKKF02036132">
    <property type="protein sequence ID" value="RZF32644.1"/>
    <property type="molecule type" value="Genomic_DNA"/>
</dbReference>
<evidence type="ECO:0000313" key="3">
    <source>
        <dbReference type="Proteomes" id="UP000291343"/>
    </source>
</evidence>
<organism evidence="2 3">
    <name type="scientific">Laodelphax striatellus</name>
    <name type="common">Small brown planthopper</name>
    <name type="synonym">Delphax striatella</name>
    <dbReference type="NCBI Taxonomy" id="195883"/>
    <lineage>
        <taxon>Eukaryota</taxon>
        <taxon>Metazoa</taxon>
        <taxon>Ecdysozoa</taxon>
        <taxon>Arthropoda</taxon>
        <taxon>Hexapoda</taxon>
        <taxon>Insecta</taxon>
        <taxon>Pterygota</taxon>
        <taxon>Neoptera</taxon>
        <taxon>Paraneoptera</taxon>
        <taxon>Hemiptera</taxon>
        <taxon>Auchenorrhyncha</taxon>
        <taxon>Fulgoroidea</taxon>
        <taxon>Delphacidae</taxon>
        <taxon>Criomorphinae</taxon>
        <taxon>Laodelphax</taxon>
    </lineage>
</organism>
<accession>A0A482WGM5</accession>
<dbReference type="InParanoid" id="A0A482WGM5"/>
<name>A0A482WGM5_LAOST</name>
<dbReference type="AlphaFoldDB" id="A0A482WGM5"/>
<evidence type="ECO:0000313" key="2">
    <source>
        <dbReference type="EMBL" id="RZF32644.1"/>
    </source>
</evidence>
<dbReference type="InterPro" id="IPR027967">
    <property type="entry name" value="DUF4612"/>
</dbReference>
<keyword evidence="3" id="KW-1185">Reference proteome</keyword>
<protein>
    <submittedName>
        <fullName evidence="2">Uncharacterized protein</fullName>
    </submittedName>
</protein>
<gene>
    <name evidence="2" type="ORF">LSTR_LSTR004072</name>
</gene>
<proteinExistence type="predicted"/>
<dbReference type="Proteomes" id="UP000291343">
    <property type="component" value="Unassembled WGS sequence"/>
</dbReference>
<dbReference type="Pfam" id="PF15389">
    <property type="entry name" value="DUF4612"/>
    <property type="match status" value="1"/>
</dbReference>
<sequence length="253" mass="27625">MNAQSYKGVLERLQKRDVRFRHDNAPAYTLLIFWSIDIVAVIVIDNCNCESNYPVGGDSDEEGEGGYGSSGGGCGESGADTDEAAARMRTQLGAAGPPGGGAALPPPQQPSPLLSQPSVQSFTDISSSQSDFFKMLDEKVESGPDYDSSCEYEIALEHARLCRLLQEWEAAKQRSARCRAAQSSKAPRCFLPAAAAANGDAIAAQRHANALQWYHHQQPSLQQYYQPPPPHYQFSNSVVMYDKSRGHYYTELA</sequence>
<evidence type="ECO:0000256" key="1">
    <source>
        <dbReference type="SAM" id="MobiDB-lite"/>
    </source>
</evidence>
<feature type="compositionally biased region" description="Gly residues" evidence="1">
    <location>
        <begin position="65"/>
        <end position="76"/>
    </location>
</feature>
<feature type="region of interest" description="Disordered" evidence="1">
    <location>
        <begin position="55"/>
        <end position="120"/>
    </location>
</feature>
<reference evidence="2 3" key="1">
    <citation type="journal article" date="2017" name="Gigascience">
        <title>Genome sequence of the small brown planthopper, Laodelphax striatellus.</title>
        <authorList>
            <person name="Zhu J."/>
            <person name="Jiang F."/>
            <person name="Wang X."/>
            <person name="Yang P."/>
            <person name="Bao Y."/>
            <person name="Zhao W."/>
            <person name="Wang W."/>
            <person name="Lu H."/>
            <person name="Wang Q."/>
            <person name="Cui N."/>
            <person name="Li J."/>
            <person name="Chen X."/>
            <person name="Luo L."/>
            <person name="Yu J."/>
            <person name="Kang L."/>
            <person name="Cui F."/>
        </authorList>
    </citation>
    <scope>NUCLEOTIDE SEQUENCE [LARGE SCALE GENOMIC DNA]</scope>
    <source>
        <strain evidence="2">Lst14</strain>
    </source>
</reference>
<dbReference type="OrthoDB" id="5919401at2759"/>